<dbReference type="SMART" id="SM01294">
    <property type="entry name" value="PKS_PP_betabranch"/>
    <property type="match status" value="1"/>
</dbReference>
<dbReference type="PROSITE" id="PS00012">
    <property type="entry name" value="PHOSPHOPANTETHEINE"/>
    <property type="match status" value="1"/>
</dbReference>
<dbReference type="InterPro" id="IPR036736">
    <property type="entry name" value="ACP-like_sf"/>
</dbReference>
<dbReference type="InterPro" id="IPR009081">
    <property type="entry name" value="PP-bd_ACP"/>
</dbReference>
<comment type="pathway">
    <text evidence="1">Antibiotic biosynthesis.</text>
</comment>
<evidence type="ECO:0000256" key="4">
    <source>
        <dbReference type="ARBA" id="ARBA00022679"/>
    </source>
</evidence>
<feature type="non-terminal residue" evidence="11">
    <location>
        <position position="1349"/>
    </location>
</feature>
<feature type="region of interest" description="N-terminal hotdog fold" evidence="8">
    <location>
        <begin position="407"/>
        <end position="532"/>
    </location>
</feature>
<dbReference type="InterPro" id="IPR050091">
    <property type="entry name" value="PKS_NRPS_Biosynth_Enz"/>
</dbReference>
<feature type="active site" description="Proton acceptor; for dehydratase activity" evidence="8">
    <location>
        <position position="439"/>
    </location>
</feature>
<dbReference type="SUPFAM" id="SSF52151">
    <property type="entry name" value="FabD/lysophospholipase-like"/>
    <property type="match status" value="1"/>
</dbReference>
<keyword evidence="2" id="KW-0596">Phosphopantetheine</keyword>
<dbReference type="SMART" id="SM00826">
    <property type="entry name" value="PKS_DH"/>
    <property type="match status" value="1"/>
</dbReference>
<dbReference type="GO" id="GO:0017000">
    <property type="term" value="P:antibiotic biosynthetic process"/>
    <property type="evidence" value="ECO:0007669"/>
    <property type="project" value="UniProtKB-KW"/>
</dbReference>
<sequence>MLVADDTEQFAQALDALAQGNPSPAVVQGTLRSGKTAFLFTGQGAQRSGMGRGLYETQPVFRAALDEACTGLDRYLGTERPLKDIVFDDDQSLLNQTRYTQAGLFAIETALYRLIESFGIVPDYLTGHSIGELTAAHIAGVLSLDDACRLVAARGTLMQALPATGAMISLRTTEEQVRPHLQGREHEVSIAAVNGPASTVISGDDNAVTEIAATLAEQGIKTKRLTVSHAFHSPHMAAMLTEFERVATELDFQPPTIPIVSNLTGQLADPQQLTTPGYWVRHVREAVRFHEGIRTLHTQGVSRFVELGPDGTLTSMAQDSLTEHGDTDATFIPVLHRERDEQRTFLTALGTAHTRGIPIDWTRLLGDTSPVSSPGLPTYPFQRQRYWLETSRPGVDAGHLGLTATGHPVLTTLAELPDNGGHLFTGRIRATDPDWVAEHAVFGALIVPGVAFVDLLLHAAGHVGCDRIDELTHQVFLSVPEHGALQLRVLIEPADASGRRPLSVYSRSEDAPADSEWTLHATGALAERPQDTGAPAVVDDALTGGVWPPAGAEAVDIDEFYTRITEAGFGYGPLFRSLRAAWLDGGTTWAEVTLPEDADPGAYGLHPGLLDSALQPEALVAADEAAQDTIRVPFSWSGVSLHTTGATSLRLRLTRTTPGTVSLSLADPAGTPVMTVESLAMRAVAPEQLAAARAANAGELYRVDWVNLPTPKDVAPASIDAGWAELVAPGLERLPALVGNGAGAAAVPTAEGGTASGSEVFVAWCVAREDADSVQATHALTRHVLDLVQRIVSDDERPDARLVVLTRNATSTGPDDRPADLAGASVWGLLRSVQAEHPDRFTLVDLDAAEASLSALPAAVATGEPQVAVRDGRLLAPRLVRTDGRSSVTPGLLDPDRTVLITGGTGGLGRLLAHHLATAHGVKHLLLISRKGPNGNGGIVTDLAALGARVTIAACDAADEKSLASLLDSLPHEHPLGAVIHCAGVLDDGITTALTPERLAGVLRPKVDAAWNLHRLTRDKDLDAFVLFSSAIGTLGAPGQSNYAAANSFLDALARHRHASGLPAKSLAWGLWEDTAGGMAGTLDQQDRARMGRNGLLPIAADHGLAHFDAALVAAEPVLVPAKFDLAGLRTRAASVPLPPIFNELAPAPRRAAARPAKAAQDVDALRQSLVGRPEAEQRRVLMSFLRGHVATVLGHSSPDAIDVNASFKELGFDSLSSVELRNALNKASGMRLPSTLLFDYPTPTALADHIKAAVADTGQAGARVKPAAARTVAATAGVNEPIAIVGMACRFPGGANTPEDLWQLVAEGRDAVGAFPEDRGWDLENLFDPDPDALGKSYAREGGFLYDA</sequence>
<feature type="active site" description="Proton donor; for dehydratase activity" evidence="8">
    <location>
        <position position="611"/>
    </location>
</feature>
<proteinExistence type="predicted"/>
<evidence type="ECO:0000259" key="9">
    <source>
        <dbReference type="PROSITE" id="PS50075"/>
    </source>
</evidence>
<dbReference type="Pfam" id="PF14765">
    <property type="entry name" value="PS-DH"/>
    <property type="match status" value="1"/>
</dbReference>
<dbReference type="Pfam" id="PF00698">
    <property type="entry name" value="Acyl_transf_1"/>
    <property type="match status" value="1"/>
</dbReference>
<dbReference type="GO" id="GO:0006633">
    <property type="term" value="P:fatty acid biosynthetic process"/>
    <property type="evidence" value="ECO:0007669"/>
    <property type="project" value="TreeGrafter"/>
</dbReference>
<dbReference type="SUPFAM" id="SSF51735">
    <property type="entry name" value="NAD(P)-binding Rossmann-fold domains"/>
    <property type="match status" value="2"/>
</dbReference>
<dbReference type="SMART" id="SM00823">
    <property type="entry name" value="PKS_PP"/>
    <property type="match status" value="1"/>
</dbReference>
<dbReference type="SUPFAM" id="SSF47336">
    <property type="entry name" value="ACP-like"/>
    <property type="match status" value="1"/>
</dbReference>
<dbReference type="Gene3D" id="3.10.129.110">
    <property type="entry name" value="Polyketide synthase dehydratase"/>
    <property type="match status" value="1"/>
</dbReference>
<dbReference type="Gene3D" id="3.30.70.3290">
    <property type="match status" value="1"/>
</dbReference>
<keyword evidence="7" id="KW-0012">Acyltransferase</keyword>
<protein>
    <submittedName>
        <fullName evidence="11">SDR family NAD(P)-dependent oxidoreductase</fullName>
    </submittedName>
</protein>
<dbReference type="InterPro" id="IPR020806">
    <property type="entry name" value="PKS_PP-bd"/>
</dbReference>
<evidence type="ECO:0000256" key="1">
    <source>
        <dbReference type="ARBA" id="ARBA00004792"/>
    </source>
</evidence>
<dbReference type="Gene3D" id="1.10.1200.10">
    <property type="entry name" value="ACP-like"/>
    <property type="match status" value="1"/>
</dbReference>
<dbReference type="InterPro" id="IPR049900">
    <property type="entry name" value="PKS_mFAS_DH"/>
</dbReference>
<keyword evidence="6" id="KW-0511">Multifunctional enzyme</keyword>
<dbReference type="SMART" id="SM00827">
    <property type="entry name" value="PKS_AT"/>
    <property type="match status" value="1"/>
</dbReference>
<dbReference type="InterPro" id="IPR055123">
    <property type="entry name" value="SpnB-like_Rossmann"/>
</dbReference>
<dbReference type="PROSITE" id="PS52019">
    <property type="entry name" value="PKS_MFAS_DH"/>
    <property type="match status" value="1"/>
</dbReference>
<dbReference type="SUPFAM" id="SSF55048">
    <property type="entry name" value="Probable ACP-binding domain of malonyl-CoA ACP transacylase"/>
    <property type="match status" value="1"/>
</dbReference>
<dbReference type="FunFam" id="3.40.366.10:FF:000002">
    <property type="entry name" value="Probable polyketide synthase 2"/>
    <property type="match status" value="1"/>
</dbReference>
<dbReference type="InterPro" id="IPR016035">
    <property type="entry name" value="Acyl_Trfase/lysoPLipase"/>
</dbReference>
<dbReference type="InterPro" id="IPR016036">
    <property type="entry name" value="Malonyl_transacylase_ACP-bd"/>
</dbReference>
<accession>A0A7X6CZ05</accession>
<evidence type="ECO:0000259" key="10">
    <source>
        <dbReference type="PROSITE" id="PS52019"/>
    </source>
</evidence>
<dbReference type="GO" id="GO:0031177">
    <property type="term" value="F:phosphopantetheine binding"/>
    <property type="evidence" value="ECO:0007669"/>
    <property type="project" value="InterPro"/>
</dbReference>
<feature type="domain" description="Carrier" evidence="9">
    <location>
        <begin position="1180"/>
        <end position="1255"/>
    </location>
</feature>
<evidence type="ECO:0000256" key="8">
    <source>
        <dbReference type="PROSITE-ProRule" id="PRU01363"/>
    </source>
</evidence>
<gene>
    <name evidence="11" type="ORF">HCN56_05240</name>
</gene>
<dbReference type="SUPFAM" id="SSF53901">
    <property type="entry name" value="Thiolase-like"/>
    <property type="match status" value="1"/>
</dbReference>
<dbReference type="Pfam" id="PF00550">
    <property type="entry name" value="PP-binding"/>
    <property type="match status" value="1"/>
</dbReference>
<reference evidence="11 12" key="1">
    <citation type="submission" date="2020-03" db="EMBL/GenBank/DDBJ databases">
        <title>Draft genome of Streptomyces sp. ventii, isolated from the Axial Seamount in the Pacific Ocean, and resequencing of the two type strains Streptomyces lonarensis strain NCL 716 and Streptomyces bohaiensis strain 11A07.</title>
        <authorList>
            <person name="Loughran R.M."/>
            <person name="Pfannmuller K.M."/>
            <person name="Wasson B.J."/>
            <person name="Deadmond M.C."/>
            <person name="Paddock B.E."/>
            <person name="Koyack M.J."/>
            <person name="Gallegos D.A."/>
            <person name="Mitchell E.A."/>
            <person name="Ushijima B."/>
            <person name="Saw J.H."/>
            <person name="Mcphail K.L."/>
            <person name="Videau P."/>
        </authorList>
    </citation>
    <scope>NUCLEOTIDE SEQUENCE [LARGE SCALE GENOMIC DNA]</scope>
    <source>
        <strain evidence="11 12">NCL716</strain>
    </source>
</reference>
<evidence type="ECO:0000256" key="7">
    <source>
        <dbReference type="ARBA" id="ARBA00023315"/>
    </source>
</evidence>
<evidence type="ECO:0000313" key="12">
    <source>
        <dbReference type="Proteomes" id="UP000578686"/>
    </source>
</evidence>
<feature type="region of interest" description="C-terminal hotdog fold" evidence="8">
    <location>
        <begin position="552"/>
        <end position="690"/>
    </location>
</feature>
<dbReference type="GO" id="GO:0004312">
    <property type="term" value="F:fatty acid synthase activity"/>
    <property type="evidence" value="ECO:0007669"/>
    <property type="project" value="TreeGrafter"/>
</dbReference>
<dbReference type="SMART" id="SM00822">
    <property type="entry name" value="PKS_KR"/>
    <property type="match status" value="1"/>
</dbReference>
<dbReference type="InterPro" id="IPR036291">
    <property type="entry name" value="NAD(P)-bd_dom_sf"/>
</dbReference>
<dbReference type="Gene3D" id="3.40.47.10">
    <property type="match status" value="1"/>
</dbReference>
<evidence type="ECO:0000256" key="6">
    <source>
        <dbReference type="ARBA" id="ARBA00023268"/>
    </source>
</evidence>
<dbReference type="InterPro" id="IPR042104">
    <property type="entry name" value="PKS_dehydratase_sf"/>
</dbReference>
<keyword evidence="5" id="KW-0045">Antibiotic biosynthesis</keyword>
<dbReference type="InterPro" id="IPR016039">
    <property type="entry name" value="Thiolase-like"/>
</dbReference>
<dbReference type="Pfam" id="PF21089">
    <property type="entry name" value="PKS_DH_N"/>
    <property type="match status" value="1"/>
</dbReference>
<dbReference type="CDD" id="cd08956">
    <property type="entry name" value="KR_3_FAS_SDR_x"/>
    <property type="match status" value="1"/>
</dbReference>
<evidence type="ECO:0000256" key="2">
    <source>
        <dbReference type="ARBA" id="ARBA00022450"/>
    </source>
</evidence>
<organism evidence="11 12">
    <name type="scientific">Streptomyces lonarensis</name>
    <dbReference type="NCBI Taxonomy" id="700599"/>
    <lineage>
        <taxon>Bacteria</taxon>
        <taxon>Bacillati</taxon>
        <taxon>Actinomycetota</taxon>
        <taxon>Actinomycetes</taxon>
        <taxon>Kitasatosporales</taxon>
        <taxon>Streptomycetaceae</taxon>
        <taxon>Streptomyces</taxon>
    </lineage>
</organism>
<dbReference type="PANTHER" id="PTHR43775">
    <property type="entry name" value="FATTY ACID SYNTHASE"/>
    <property type="match status" value="1"/>
</dbReference>
<dbReference type="InterPro" id="IPR013968">
    <property type="entry name" value="PKS_KR"/>
</dbReference>
<keyword evidence="3" id="KW-0597">Phosphoprotein</keyword>
<comment type="caution">
    <text evidence="11">The sequence shown here is derived from an EMBL/GenBank/DDBJ whole genome shotgun (WGS) entry which is preliminary data.</text>
</comment>
<dbReference type="InterPro" id="IPR020807">
    <property type="entry name" value="PKS_DH"/>
</dbReference>
<dbReference type="InterPro" id="IPR006162">
    <property type="entry name" value="Ppantetheine_attach_site"/>
</dbReference>
<evidence type="ECO:0000313" key="11">
    <source>
        <dbReference type="EMBL" id="NJQ05003.1"/>
    </source>
</evidence>
<evidence type="ECO:0000256" key="3">
    <source>
        <dbReference type="ARBA" id="ARBA00022553"/>
    </source>
</evidence>
<dbReference type="InterPro" id="IPR001227">
    <property type="entry name" value="Ac_transferase_dom_sf"/>
</dbReference>
<dbReference type="InterPro" id="IPR014030">
    <property type="entry name" value="Ketoacyl_synth_N"/>
</dbReference>
<dbReference type="Pfam" id="PF08659">
    <property type="entry name" value="KR"/>
    <property type="match status" value="1"/>
</dbReference>
<dbReference type="EMBL" id="JAAVJD010000022">
    <property type="protein sequence ID" value="NJQ05003.1"/>
    <property type="molecule type" value="Genomic_DNA"/>
</dbReference>
<dbReference type="Proteomes" id="UP000578686">
    <property type="component" value="Unassembled WGS sequence"/>
</dbReference>
<feature type="domain" description="PKS/mFAS DH" evidence="10">
    <location>
        <begin position="407"/>
        <end position="690"/>
    </location>
</feature>
<dbReference type="InterPro" id="IPR049551">
    <property type="entry name" value="PKS_DH_C"/>
</dbReference>
<dbReference type="InterPro" id="IPR057326">
    <property type="entry name" value="KR_dom"/>
</dbReference>
<dbReference type="InterPro" id="IPR014043">
    <property type="entry name" value="Acyl_transferase_dom"/>
</dbReference>
<evidence type="ECO:0000256" key="5">
    <source>
        <dbReference type="ARBA" id="ARBA00023194"/>
    </source>
</evidence>
<dbReference type="PANTHER" id="PTHR43775:SF51">
    <property type="entry name" value="INACTIVE PHENOLPHTHIOCEROL SYNTHESIS POLYKETIDE SYNTHASE TYPE I PKS1-RELATED"/>
    <property type="match status" value="1"/>
</dbReference>
<keyword evidence="12" id="KW-1185">Reference proteome</keyword>
<dbReference type="PROSITE" id="PS50075">
    <property type="entry name" value="CARRIER"/>
    <property type="match status" value="1"/>
</dbReference>
<dbReference type="InterPro" id="IPR049552">
    <property type="entry name" value="PKS_DH_N"/>
</dbReference>
<dbReference type="Pfam" id="PF00109">
    <property type="entry name" value="ketoacyl-synt"/>
    <property type="match status" value="1"/>
</dbReference>
<dbReference type="Gene3D" id="3.40.366.10">
    <property type="entry name" value="Malonyl-Coenzyme A Acyl Carrier Protein, domain 2"/>
    <property type="match status" value="1"/>
</dbReference>
<dbReference type="Pfam" id="PF22953">
    <property type="entry name" value="SpnB_Rossmann"/>
    <property type="match status" value="1"/>
</dbReference>
<dbReference type="Gene3D" id="3.40.50.720">
    <property type="entry name" value="NAD(P)-binding Rossmann-like Domain"/>
    <property type="match status" value="1"/>
</dbReference>
<name>A0A7X6CZ05_9ACTN</name>
<keyword evidence="4" id="KW-0808">Transferase</keyword>
<dbReference type="FunFam" id="1.10.1200.10:FF:000007">
    <property type="entry name" value="Probable polyketide synthase pks17"/>
    <property type="match status" value="1"/>
</dbReference>